<dbReference type="SUPFAM" id="SSF159270">
    <property type="entry name" value="YmcC-like"/>
    <property type="match status" value="1"/>
</dbReference>
<evidence type="ECO:0000313" key="3">
    <source>
        <dbReference type="Proteomes" id="UP000617145"/>
    </source>
</evidence>
<sequence>MSGLMSTLPRIAVATALALGLAACSNDPDFESPVNIVGNVYDSLFSEDSGPSPVTQEAIVATLSATPLPVVFVNLEDRSSQSLFTRIESNQGYDTFASLSRQSIIMRNGKITGTRGIGGDLMSSEVGPLMQAVTSGATTEVTLVQRFLTPEFITRTITYRCGIEPDGVAQISMGLLRGTGREMIAACESPDGPPFVDYYVVAGDRIVASRQWVGEANGYLATHLLR</sequence>
<comment type="caution">
    <text evidence="2">The sequence shown here is derived from an EMBL/GenBank/DDBJ whole genome shotgun (WGS) entry which is preliminary data.</text>
</comment>
<dbReference type="AlphaFoldDB" id="A0A8J2ZLR6"/>
<evidence type="ECO:0000313" key="2">
    <source>
        <dbReference type="EMBL" id="GGG78784.1"/>
    </source>
</evidence>
<evidence type="ECO:0008006" key="4">
    <source>
        <dbReference type="Google" id="ProtNLM"/>
    </source>
</evidence>
<dbReference type="Gene3D" id="2.40.360.10">
    <property type="entry name" value="YmcC-like"/>
    <property type="match status" value="1"/>
</dbReference>
<keyword evidence="1" id="KW-0732">Signal</keyword>
<evidence type="ECO:0000256" key="1">
    <source>
        <dbReference type="SAM" id="SignalP"/>
    </source>
</evidence>
<feature type="chain" id="PRO_5035304394" description="Group 4 capsule polysaccharide lipoprotein gfcB, YjbF" evidence="1">
    <location>
        <begin position="26"/>
        <end position="226"/>
    </location>
</feature>
<dbReference type="InterPro" id="IPR021308">
    <property type="entry name" value="GfcB"/>
</dbReference>
<protein>
    <recommendedName>
        <fullName evidence="4">Group 4 capsule polysaccharide lipoprotein gfcB, YjbF</fullName>
    </recommendedName>
</protein>
<keyword evidence="3" id="KW-1185">Reference proteome</keyword>
<dbReference type="EMBL" id="BMJV01000006">
    <property type="protein sequence ID" value="GGG78784.1"/>
    <property type="molecule type" value="Genomic_DNA"/>
</dbReference>
<organism evidence="2 3">
    <name type="scientific">Salipiger pallidus</name>
    <dbReference type="NCBI Taxonomy" id="1775170"/>
    <lineage>
        <taxon>Bacteria</taxon>
        <taxon>Pseudomonadati</taxon>
        <taxon>Pseudomonadota</taxon>
        <taxon>Alphaproteobacteria</taxon>
        <taxon>Rhodobacterales</taxon>
        <taxon>Roseobacteraceae</taxon>
        <taxon>Salipiger</taxon>
    </lineage>
</organism>
<reference evidence="2" key="2">
    <citation type="submission" date="2020-09" db="EMBL/GenBank/DDBJ databases">
        <authorList>
            <person name="Sun Q."/>
            <person name="Zhou Y."/>
        </authorList>
    </citation>
    <scope>NUCLEOTIDE SEQUENCE</scope>
    <source>
        <strain evidence="2">CGMCC 1.15762</strain>
    </source>
</reference>
<proteinExistence type="predicted"/>
<gene>
    <name evidence="2" type="ORF">GCM10011415_29760</name>
</gene>
<dbReference type="RefSeq" id="WP_188791021.1">
    <property type="nucleotide sequence ID" value="NZ_BMJV01000006.1"/>
</dbReference>
<accession>A0A8J2ZLR6</accession>
<dbReference type="InterPro" id="IPR023373">
    <property type="entry name" value="YmcC_sf"/>
</dbReference>
<feature type="signal peptide" evidence="1">
    <location>
        <begin position="1"/>
        <end position="25"/>
    </location>
</feature>
<name>A0A8J2ZLR6_9RHOB</name>
<dbReference type="Proteomes" id="UP000617145">
    <property type="component" value="Unassembled WGS sequence"/>
</dbReference>
<dbReference type="Pfam" id="PF11102">
    <property type="entry name" value="YjbF"/>
    <property type="match status" value="1"/>
</dbReference>
<reference evidence="2" key="1">
    <citation type="journal article" date="2014" name="Int. J. Syst. Evol. Microbiol.">
        <title>Complete genome sequence of Corynebacterium casei LMG S-19264T (=DSM 44701T), isolated from a smear-ripened cheese.</title>
        <authorList>
            <consortium name="US DOE Joint Genome Institute (JGI-PGF)"/>
            <person name="Walter F."/>
            <person name="Albersmeier A."/>
            <person name="Kalinowski J."/>
            <person name="Ruckert C."/>
        </authorList>
    </citation>
    <scope>NUCLEOTIDE SEQUENCE</scope>
    <source>
        <strain evidence="2">CGMCC 1.15762</strain>
    </source>
</reference>